<evidence type="ECO:0000256" key="1">
    <source>
        <dbReference type="ARBA" id="ARBA00004245"/>
    </source>
</evidence>
<evidence type="ECO:0000256" key="4">
    <source>
        <dbReference type="SAM" id="SignalP"/>
    </source>
</evidence>
<keyword evidence="4" id="KW-0732">Signal</keyword>
<feature type="chain" id="PRO_5014644558" description="Tetratricopeptide repeat protein" evidence="4">
    <location>
        <begin position="24"/>
        <end position="258"/>
    </location>
</feature>
<dbReference type="RefSeq" id="WP_101074421.1">
    <property type="nucleotide sequence ID" value="NZ_PISP01000006.1"/>
</dbReference>
<feature type="signal peptide" evidence="4">
    <location>
        <begin position="1"/>
        <end position="23"/>
    </location>
</feature>
<dbReference type="GO" id="GO:0008017">
    <property type="term" value="F:microtubule binding"/>
    <property type="evidence" value="ECO:0007669"/>
    <property type="project" value="TreeGrafter"/>
</dbReference>
<comment type="subcellular location">
    <subcellularLocation>
        <location evidence="1">Cytoplasm</location>
        <location evidence="1">Cytoskeleton</location>
    </subcellularLocation>
</comment>
<dbReference type="PANTHER" id="PTHR16056">
    <property type="entry name" value="REGULATOR OF MICROTUBULE DYNAMICS PROTEIN"/>
    <property type="match status" value="1"/>
</dbReference>
<dbReference type="GO" id="GO:0097431">
    <property type="term" value="C:mitotic spindle pole"/>
    <property type="evidence" value="ECO:0007669"/>
    <property type="project" value="TreeGrafter"/>
</dbReference>
<evidence type="ECO:0000256" key="2">
    <source>
        <dbReference type="ARBA" id="ARBA00022490"/>
    </source>
</evidence>
<evidence type="ECO:0008006" key="7">
    <source>
        <dbReference type="Google" id="ProtNLM"/>
    </source>
</evidence>
<gene>
    <name evidence="5" type="ORF">CWD77_15115</name>
</gene>
<evidence type="ECO:0000256" key="3">
    <source>
        <dbReference type="ARBA" id="ARBA00023212"/>
    </source>
</evidence>
<dbReference type="InterPro" id="IPR038440">
    <property type="entry name" value="FimV_C_sf"/>
</dbReference>
<dbReference type="Gene3D" id="1.20.58.2200">
    <property type="match status" value="1"/>
</dbReference>
<name>A0A2N0VEW7_9BACT</name>
<dbReference type="PANTHER" id="PTHR16056:SF16">
    <property type="entry name" value="REGULATOR OF MICROTUBULE DYNAMICS PROTEIN 1"/>
    <property type="match status" value="1"/>
</dbReference>
<dbReference type="Gene3D" id="1.25.40.10">
    <property type="entry name" value="Tetratricopeptide repeat domain"/>
    <property type="match status" value="1"/>
</dbReference>
<keyword evidence="2" id="KW-0963">Cytoplasm</keyword>
<dbReference type="OrthoDB" id="9813878at2"/>
<dbReference type="EMBL" id="PISP01000006">
    <property type="protein sequence ID" value="PKD42726.1"/>
    <property type="molecule type" value="Genomic_DNA"/>
</dbReference>
<keyword evidence="3" id="KW-0206">Cytoskeleton</keyword>
<sequence length="258" mass="29430">MKSTIFTLSLLMFMISMPLITFGAEVSDPDKLLKEAEELFEAGDEKEALEVYLEVLDDEPENYEALWNASLINSRLGYQLGDDEEEKQLEYYEEALDLADRAIEHHDDEGHSYYVKAVALGRWSELQDNDTRIETSHEIKENIEKATDMIPDYAPVWHLYGVFHSDIANISGAEKFAANLISEGVPDGSNDKAVEYLKKAIDMMPESILFRLDLAKHYMKVDEDDKAKEVLEEISEMEVELPNEGQLKEEAANILEDL</sequence>
<dbReference type="InterPro" id="IPR011990">
    <property type="entry name" value="TPR-like_helical_dom_sf"/>
</dbReference>
<dbReference type="Pfam" id="PF14559">
    <property type="entry name" value="TPR_19"/>
    <property type="match status" value="1"/>
</dbReference>
<dbReference type="GO" id="GO:0005737">
    <property type="term" value="C:cytoplasm"/>
    <property type="evidence" value="ECO:0007669"/>
    <property type="project" value="TreeGrafter"/>
</dbReference>
<protein>
    <recommendedName>
        <fullName evidence="7">Tetratricopeptide repeat protein</fullName>
    </recommendedName>
</protein>
<organism evidence="5 6">
    <name type="scientific">Rhodohalobacter barkolensis</name>
    <dbReference type="NCBI Taxonomy" id="2053187"/>
    <lineage>
        <taxon>Bacteria</taxon>
        <taxon>Pseudomonadati</taxon>
        <taxon>Balneolota</taxon>
        <taxon>Balneolia</taxon>
        <taxon>Balneolales</taxon>
        <taxon>Balneolaceae</taxon>
        <taxon>Rhodohalobacter</taxon>
    </lineage>
</organism>
<dbReference type="SUPFAM" id="SSF48452">
    <property type="entry name" value="TPR-like"/>
    <property type="match status" value="1"/>
</dbReference>
<dbReference type="Proteomes" id="UP000233398">
    <property type="component" value="Unassembled WGS sequence"/>
</dbReference>
<evidence type="ECO:0000313" key="6">
    <source>
        <dbReference type="Proteomes" id="UP000233398"/>
    </source>
</evidence>
<evidence type="ECO:0000313" key="5">
    <source>
        <dbReference type="EMBL" id="PKD42726.1"/>
    </source>
</evidence>
<proteinExistence type="predicted"/>
<accession>A0A2N0VEW7</accession>
<dbReference type="GO" id="GO:0005876">
    <property type="term" value="C:spindle microtubule"/>
    <property type="evidence" value="ECO:0007669"/>
    <property type="project" value="TreeGrafter"/>
</dbReference>
<dbReference type="AlphaFoldDB" id="A0A2N0VEW7"/>
<reference evidence="5 6" key="1">
    <citation type="submission" date="2017-11" db="EMBL/GenBank/DDBJ databases">
        <title>Rhodohalobacter 15182 sp. nov., isolated from a salt lake.</title>
        <authorList>
            <person name="Han S."/>
        </authorList>
    </citation>
    <scope>NUCLEOTIDE SEQUENCE [LARGE SCALE GENOMIC DNA]</scope>
    <source>
        <strain evidence="5 6">15182</strain>
    </source>
</reference>
<comment type="caution">
    <text evidence="5">The sequence shown here is derived from an EMBL/GenBank/DDBJ whole genome shotgun (WGS) entry which is preliminary data.</text>
</comment>
<keyword evidence="6" id="KW-1185">Reference proteome</keyword>